<dbReference type="InterPro" id="IPR050268">
    <property type="entry name" value="NADH-dep_flavin_reductase"/>
</dbReference>
<sequence>MGSGTGITAEFREVMSQWASGVAVVTTTGQDRRSYGFTASSFTVVSLEPATVLVCLDRTAECAPAFGRSQWLAVSILGAGQREVARRFARKGHDKFAETDIEPGRFGAPLVSGAIGTLECRTVRHLPVGDHMVLIAEVHAAGPCESAVASGEGPLVYHRRAFHALGLDVRAS</sequence>
<gene>
    <name evidence="3" type="ORF">B1H18_00380</name>
</gene>
<proteinExistence type="predicted"/>
<organism evidence="3 4">
    <name type="scientific">Streptomyces tsukubensis</name>
    <dbReference type="NCBI Taxonomy" id="83656"/>
    <lineage>
        <taxon>Bacteria</taxon>
        <taxon>Bacillati</taxon>
        <taxon>Actinomycetota</taxon>
        <taxon>Actinomycetes</taxon>
        <taxon>Kitasatosporales</taxon>
        <taxon>Streptomycetaceae</taxon>
        <taxon>Streptomyces</taxon>
    </lineage>
</organism>
<keyword evidence="4" id="KW-1185">Reference proteome</keyword>
<dbReference type="SUPFAM" id="SSF50475">
    <property type="entry name" value="FMN-binding split barrel"/>
    <property type="match status" value="1"/>
</dbReference>
<evidence type="ECO:0000259" key="2">
    <source>
        <dbReference type="SMART" id="SM00903"/>
    </source>
</evidence>
<reference evidence="3 4" key="1">
    <citation type="submission" date="2017-02" db="EMBL/GenBank/DDBJ databases">
        <title>Draft Genome Sequence of Streptomyces tsukubaensis F601, a Producer of the immunosuppressant tacrolimus FK506.</title>
        <authorList>
            <person name="Zong G."/>
            <person name="Zhong C."/>
            <person name="Fu J."/>
            <person name="Qin R."/>
            <person name="Cao G."/>
        </authorList>
    </citation>
    <scope>NUCLEOTIDE SEQUENCE [LARGE SCALE GENOMIC DNA]</scope>
    <source>
        <strain evidence="3 4">F601</strain>
    </source>
</reference>
<name>A0A1V4AFY6_9ACTN</name>
<dbReference type="InterPro" id="IPR002563">
    <property type="entry name" value="Flavin_Rdtase-like_dom"/>
</dbReference>
<feature type="domain" description="Flavin reductase like" evidence="2">
    <location>
        <begin position="15"/>
        <end position="164"/>
    </location>
</feature>
<dbReference type="InterPro" id="IPR012349">
    <property type="entry name" value="Split_barrel_FMN-bd"/>
</dbReference>
<dbReference type="Gene3D" id="2.30.110.10">
    <property type="entry name" value="Electron Transport, Fmn-binding Protein, Chain A"/>
    <property type="match status" value="1"/>
</dbReference>
<protein>
    <recommendedName>
        <fullName evidence="2">Flavin reductase like domain-containing protein</fullName>
    </recommendedName>
</protein>
<dbReference type="Proteomes" id="UP000190539">
    <property type="component" value="Unassembled WGS sequence"/>
</dbReference>
<keyword evidence="1" id="KW-0560">Oxidoreductase</keyword>
<dbReference type="OrthoDB" id="3677205at2"/>
<evidence type="ECO:0000256" key="1">
    <source>
        <dbReference type="ARBA" id="ARBA00023002"/>
    </source>
</evidence>
<evidence type="ECO:0000313" key="4">
    <source>
        <dbReference type="Proteomes" id="UP000190539"/>
    </source>
</evidence>
<evidence type="ECO:0000313" key="3">
    <source>
        <dbReference type="EMBL" id="OON82575.1"/>
    </source>
</evidence>
<dbReference type="AlphaFoldDB" id="A0A1V4AFY6"/>
<dbReference type="GO" id="GO:0042602">
    <property type="term" value="F:riboflavin reductase (NADPH) activity"/>
    <property type="evidence" value="ECO:0007669"/>
    <property type="project" value="TreeGrafter"/>
</dbReference>
<dbReference type="GO" id="GO:0010181">
    <property type="term" value="F:FMN binding"/>
    <property type="evidence" value="ECO:0007669"/>
    <property type="project" value="InterPro"/>
</dbReference>
<dbReference type="PANTHER" id="PTHR30466">
    <property type="entry name" value="FLAVIN REDUCTASE"/>
    <property type="match status" value="1"/>
</dbReference>
<accession>A0A1V4AFY6</accession>
<dbReference type="STRING" id="83656.B1H18_00380"/>
<dbReference type="EMBL" id="MVFC01000001">
    <property type="protein sequence ID" value="OON82575.1"/>
    <property type="molecule type" value="Genomic_DNA"/>
</dbReference>
<dbReference type="Pfam" id="PF01613">
    <property type="entry name" value="Flavin_Reduct"/>
    <property type="match status" value="1"/>
</dbReference>
<dbReference type="SMART" id="SM00903">
    <property type="entry name" value="Flavin_Reduct"/>
    <property type="match status" value="1"/>
</dbReference>
<dbReference type="PANTHER" id="PTHR30466:SF1">
    <property type="entry name" value="FMN REDUCTASE (NADH) RUTF"/>
    <property type="match status" value="1"/>
</dbReference>
<comment type="caution">
    <text evidence="3">The sequence shown here is derived from an EMBL/GenBank/DDBJ whole genome shotgun (WGS) entry which is preliminary data.</text>
</comment>